<keyword evidence="2" id="KW-0378">Hydrolase</keyword>
<feature type="signal peptide" evidence="1">
    <location>
        <begin position="1"/>
        <end position="26"/>
    </location>
</feature>
<gene>
    <name evidence="2" type="ORF">JCM19235_5742</name>
</gene>
<dbReference type="InterPro" id="IPR013320">
    <property type="entry name" value="ConA-like_dom_sf"/>
</dbReference>
<feature type="chain" id="PRO_5001863113" evidence="1">
    <location>
        <begin position="27"/>
        <end position="183"/>
    </location>
</feature>
<protein>
    <submittedName>
        <fullName evidence="2">Beta-glucanase</fullName>
        <ecNumber evidence="2">3.2.1.73</ecNumber>
    </submittedName>
</protein>
<accession>A0A090RRJ5</accession>
<keyword evidence="1" id="KW-0732">Signal</keyword>
<dbReference type="GO" id="GO:0042972">
    <property type="term" value="F:licheninase activity"/>
    <property type="evidence" value="ECO:0007669"/>
    <property type="project" value="UniProtKB-EC"/>
</dbReference>
<evidence type="ECO:0000256" key="1">
    <source>
        <dbReference type="SAM" id="SignalP"/>
    </source>
</evidence>
<dbReference type="EMBL" id="BBMR01000001">
    <property type="protein sequence ID" value="GAL17193.1"/>
    <property type="molecule type" value="Genomic_DNA"/>
</dbReference>
<comment type="caution">
    <text evidence="2">The sequence shown here is derived from an EMBL/GenBank/DDBJ whole genome shotgun (WGS) entry which is preliminary data.</text>
</comment>
<dbReference type="STRING" id="990268.JCM19235_5742"/>
<keyword evidence="3" id="KW-1185">Reference proteome</keyword>
<dbReference type="Proteomes" id="UP000029228">
    <property type="component" value="Unassembled WGS sequence"/>
</dbReference>
<reference evidence="2 3" key="1">
    <citation type="submission" date="2014-09" db="EMBL/GenBank/DDBJ databases">
        <title>Vibrio maritimus JCM 19235. (C45) whole genome shotgun sequence.</title>
        <authorList>
            <person name="Sawabe T."/>
            <person name="Meirelles P."/>
            <person name="Nakanishi M."/>
            <person name="Sayaka M."/>
            <person name="Hattori M."/>
            <person name="Ohkuma M."/>
        </authorList>
    </citation>
    <scope>NUCLEOTIDE SEQUENCE [LARGE SCALE GENOMIC DNA]</scope>
    <source>
        <strain evidence="3">JCM19235</strain>
    </source>
</reference>
<proteinExistence type="predicted"/>
<evidence type="ECO:0000313" key="2">
    <source>
        <dbReference type="EMBL" id="GAL17193.1"/>
    </source>
</evidence>
<dbReference type="Gene3D" id="2.60.120.200">
    <property type="match status" value="1"/>
</dbReference>
<dbReference type="SUPFAM" id="SSF49899">
    <property type="entry name" value="Concanavalin A-like lectins/glucanases"/>
    <property type="match status" value="1"/>
</dbReference>
<reference evidence="2 3" key="2">
    <citation type="submission" date="2014-09" db="EMBL/GenBank/DDBJ databases">
        <authorList>
            <consortium name="NBRP consortium"/>
            <person name="Sawabe T."/>
            <person name="Meirelles P."/>
            <person name="Nakanishi M."/>
            <person name="Sayaka M."/>
            <person name="Hattori M."/>
            <person name="Ohkuma M."/>
        </authorList>
    </citation>
    <scope>NUCLEOTIDE SEQUENCE [LARGE SCALE GENOMIC DNA]</scope>
    <source>
        <strain evidence="3">JCM19235</strain>
    </source>
</reference>
<dbReference type="PROSITE" id="PS51257">
    <property type="entry name" value="PROKAR_LIPOPROTEIN"/>
    <property type="match status" value="1"/>
</dbReference>
<name>A0A090RRJ5_9VIBR</name>
<dbReference type="EC" id="3.2.1.73" evidence="2"/>
<evidence type="ECO:0000313" key="3">
    <source>
        <dbReference type="Proteomes" id="UP000029228"/>
    </source>
</evidence>
<organism evidence="2 3">
    <name type="scientific">Vibrio maritimus</name>
    <dbReference type="NCBI Taxonomy" id="990268"/>
    <lineage>
        <taxon>Bacteria</taxon>
        <taxon>Pseudomonadati</taxon>
        <taxon>Pseudomonadota</taxon>
        <taxon>Gammaproteobacteria</taxon>
        <taxon>Vibrionales</taxon>
        <taxon>Vibrionaceae</taxon>
        <taxon>Vibrio</taxon>
    </lineage>
</organism>
<sequence length="183" mass="20405">MRKMKHTPTVLGSLVSLALLSGCASTEEGESANTDLVQTKAPVELTNVPVAVSDDWQLVWEDQFEGDTISKRNWSFETNCWGGGNNEQQCYTDRSKNAFVKDGMLHIVAHKERFTGPDNPEANPVLTRRSLIPLPDFAPKESEIRNTADLKYEPNYQADKARGLPFGCYPLKTNTALGRHPVR</sequence>
<dbReference type="AlphaFoldDB" id="A0A090RRJ5"/>
<keyword evidence="2" id="KW-0326">Glycosidase</keyword>